<name>A0A7G9YEZ8_9EURY</name>
<reference evidence="2" key="1">
    <citation type="submission" date="2020-06" db="EMBL/GenBank/DDBJ databases">
        <title>Unique genomic features of the anaerobic methanotrophic archaea.</title>
        <authorList>
            <person name="Chadwick G.L."/>
            <person name="Skennerton C.T."/>
            <person name="Laso-Perez R."/>
            <person name="Leu A.O."/>
            <person name="Speth D.R."/>
            <person name="Yu H."/>
            <person name="Morgan-Lang C."/>
            <person name="Hatzenpichler R."/>
            <person name="Goudeau D."/>
            <person name="Malmstrom R."/>
            <person name="Brazelton W.J."/>
            <person name="Woyke T."/>
            <person name="Hallam S.J."/>
            <person name="Tyson G.W."/>
            <person name="Wegener G."/>
            <person name="Boetius A."/>
            <person name="Orphan V."/>
        </authorList>
    </citation>
    <scope>NUCLEOTIDE SEQUENCE</scope>
</reference>
<proteinExistence type="predicted"/>
<accession>A0A7G9YEZ8</accession>
<dbReference type="EMBL" id="MT630962">
    <property type="protein sequence ID" value="QNO44391.1"/>
    <property type="molecule type" value="Genomic_DNA"/>
</dbReference>
<dbReference type="AlphaFoldDB" id="A0A7G9YEZ8"/>
<evidence type="ECO:0000313" key="2">
    <source>
        <dbReference type="EMBL" id="QNO46582.1"/>
    </source>
</evidence>
<protein>
    <submittedName>
        <fullName evidence="2">Uncharacterized protein</fullName>
    </submittedName>
</protein>
<evidence type="ECO:0000313" key="1">
    <source>
        <dbReference type="EMBL" id="QNO44391.1"/>
    </source>
</evidence>
<dbReference type="EMBL" id="MT631205">
    <property type="protein sequence ID" value="QNO46582.1"/>
    <property type="molecule type" value="Genomic_DNA"/>
</dbReference>
<organism evidence="2">
    <name type="scientific">Candidatus Methanogaster sp. ANME-2c ERB4</name>
    <dbReference type="NCBI Taxonomy" id="2759911"/>
    <lineage>
        <taxon>Archaea</taxon>
        <taxon>Methanobacteriati</taxon>
        <taxon>Methanobacteriota</taxon>
        <taxon>Stenosarchaea group</taxon>
        <taxon>Methanomicrobia</taxon>
        <taxon>Methanosarcinales</taxon>
        <taxon>ANME-2 cluster</taxon>
        <taxon>Candidatus Methanogasteraceae</taxon>
        <taxon>Candidatus Methanogaster</taxon>
    </lineage>
</organism>
<gene>
    <name evidence="1" type="ORF">DGMLNGLO_00003</name>
    <name evidence="2" type="ORF">DLPLDLPG_00002</name>
</gene>
<sequence length="96" mass="10684">MIVHNNMPLQCLLNSLISNFLYDIVSTVPMDVQVAINNTNVCYVELDMLFGGLRSCLMRSPRVFTVLVVAGFIIRGAEKIFRGETCDGKGDEDVKL</sequence>